<dbReference type="InterPro" id="IPR020612">
    <property type="entry name" value="Methylthiotransferase_CS"/>
</dbReference>
<feature type="binding site" evidence="8">
    <location>
        <position position="161"/>
    </location>
    <ligand>
        <name>[4Fe-4S] cluster</name>
        <dbReference type="ChEBI" id="CHEBI:49883"/>
        <label>2</label>
        <note>4Fe-4S-S-AdoMet</note>
    </ligand>
</feature>
<comment type="cofactor">
    <cofactor evidence="8">
        <name>[4Fe-4S] cluster</name>
        <dbReference type="ChEBI" id="CHEBI:49883"/>
    </cofactor>
    <text evidence="8">Binds 2 [4Fe-4S] clusters. One cluster is coordinated with 3 cysteines and an exchangeable S-adenosyl-L-methionine.</text>
</comment>
<keyword evidence="7 8" id="KW-0411">Iron-sulfur</keyword>
<dbReference type="Pfam" id="PF04055">
    <property type="entry name" value="Radical_SAM"/>
    <property type="match status" value="1"/>
</dbReference>
<dbReference type="SUPFAM" id="SSF102114">
    <property type="entry name" value="Radical SAM enzymes"/>
    <property type="match status" value="1"/>
</dbReference>
<dbReference type="InterPro" id="IPR038135">
    <property type="entry name" value="Methylthiotransferase_N_sf"/>
</dbReference>
<dbReference type="Gene3D" id="2.40.50.140">
    <property type="entry name" value="Nucleic acid-binding proteins"/>
    <property type="match status" value="1"/>
</dbReference>
<dbReference type="InterPro" id="IPR023404">
    <property type="entry name" value="rSAM_horseshoe"/>
</dbReference>
<comment type="function">
    <text evidence="8">Catalyzes the methylthiolation of an aspartic acid residue of ribosomal protein uS12.</text>
</comment>
<evidence type="ECO:0000256" key="6">
    <source>
        <dbReference type="ARBA" id="ARBA00023004"/>
    </source>
</evidence>
<comment type="catalytic activity">
    <reaction evidence="8">
        <text>L-aspartate(89)-[ribosomal protein uS12]-hydrogen + (sulfur carrier)-SH + AH2 + 2 S-adenosyl-L-methionine = 3-methylsulfanyl-L-aspartate(89)-[ribosomal protein uS12]-hydrogen + (sulfur carrier)-H + 5'-deoxyadenosine + L-methionine + A + S-adenosyl-L-homocysteine + 2 H(+)</text>
        <dbReference type="Rhea" id="RHEA:37087"/>
        <dbReference type="Rhea" id="RHEA-COMP:10460"/>
        <dbReference type="Rhea" id="RHEA-COMP:10461"/>
        <dbReference type="Rhea" id="RHEA-COMP:14737"/>
        <dbReference type="Rhea" id="RHEA-COMP:14739"/>
        <dbReference type="ChEBI" id="CHEBI:13193"/>
        <dbReference type="ChEBI" id="CHEBI:15378"/>
        <dbReference type="ChEBI" id="CHEBI:17319"/>
        <dbReference type="ChEBI" id="CHEBI:17499"/>
        <dbReference type="ChEBI" id="CHEBI:29917"/>
        <dbReference type="ChEBI" id="CHEBI:29961"/>
        <dbReference type="ChEBI" id="CHEBI:57844"/>
        <dbReference type="ChEBI" id="CHEBI:57856"/>
        <dbReference type="ChEBI" id="CHEBI:59789"/>
        <dbReference type="ChEBI" id="CHEBI:64428"/>
        <dbReference type="ChEBI" id="CHEBI:73599"/>
        <dbReference type="EC" id="2.8.4.4"/>
    </reaction>
</comment>
<comment type="similarity">
    <text evidence="8">Belongs to the methylthiotransferase family. RimO subfamily.</text>
</comment>
<evidence type="ECO:0000256" key="8">
    <source>
        <dbReference type="HAMAP-Rule" id="MF_01865"/>
    </source>
</evidence>
<evidence type="ECO:0000313" key="13">
    <source>
        <dbReference type="Proteomes" id="UP000643810"/>
    </source>
</evidence>
<feature type="binding site" evidence="8">
    <location>
        <position position="80"/>
    </location>
    <ligand>
        <name>[4Fe-4S] cluster</name>
        <dbReference type="ChEBI" id="CHEBI:49883"/>
        <label>1</label>
    </ligand>
</feature>
<dbReference type="SFLD" id="SFLDF00274">
    <property type="entry name" value="ribosomal_protein_S12_methylth"/>
    <property type="match status" value="1"/>
</dbReference>
<dbReference type="PROSITE" id="PS51918">
    <property type="entry name" value="RADICAL_SAM"/>
    <property type="match status" value="1"/>
</dbReference>
<dbReference type="InterPro" id="IPR002792">
    <property type="entry name" value="TRAM_dom"/>
</dbReference>
<dbReference type="PANTHER" id="PTHR43837">
    <property type="entry name" value="RIBOSOMAL PROTEIN S12 METHYLTHIOTRANSFERASE RIMO"/>
    <property type="match status" value="1"/>
</dbReference>
<keyword evidence="2 8" id="KW-0963">Cytoplasm</keyword>
<feature type="binding site" evidence="8">
    <location>
        <position position="158"/>
    </location>
    <ligand>
        <name>[4Fe-4S] cluster</name>
        <dbReference type="ChEBI" id="CHEBI:49883"/>
        <label>2</label>
        <note>4Fe-4S-S-AdoMet</note>
    </ligand>
</feature>
<reference evidence="12 13" key="1">
    <citation type="submission" date="2020-08" db="EMBL/GenBank/DDBJ databases">
        <title>Genome public.</title>
        <authorList>
            <person name="Liu C."/>
            <person name="Sun Q."/>
        </authorList>
    </citation>
    <scope>NUCLEOTIDE SEQUENCE [LARGE SCALE GENOMIC DNA]</scope>
    <source>
        <strain evidence="12 13">NSJ-9</strain>
    </source>
</reference>
<evidence type="ECO:0000259" key="11">
    <source>
        <dbReference type="PROSITE" id="PS51918"/>
    </source>
</evidence>
<evidence type="ECO:0000256" key="1">
    <source>
        <dbReference type="ARBA" id="ARBA00022485"/>
    </source>
</evidence>
<dbReference type="SFLD" id="SFLDG01061">
    <property type="entry name" value="methylthiotransferase"/>
    <property type="match status" value="1"/>
</dbReference>
<keyword evidence="6 8" id="KW-0408">Iron</keyword>
<dbReference type="Pfam" id="PF18693">
    <property type="entry name" value="TRAM_2"/>
    <property type="match status" value="1"/>
</dbReference>
<dbReference type="PROSITE" id="PS01278">
    <property type="entry name" value="MTTASE_RADICAL"/>
    <property type="match status" value="1"/>
</dbReference>
<feature type="domain" description="MTTase N-terminal" evidence="10">
    <location>
        <begin position="1"/>
        <end position="117"/>
    </location>
</feature>
<comment type="subcellular location">
    <subcellularLocation>
        <location evidence="8">Cytoplasm</location>
    </subcellularLocation>
</comment>
<keyword evidence="4 8" id="KW-0949">S-adenosyl-L-methionine</keyword>
<dbReference type="InterPro" id="IPR005840">
    <property type="entry name" value="Ribosomal_uS12_MeSTrfase_RimO"/>
</dbReference>
<dbReference type="InterPro" id="IPR012340">
    <property type="entry name" value="NA-bd_OB-fold"/>
</dbReference>
<keyword evidence="1 8" id="KW-0004">4Fe-4S</keyword>
<dbReference type="EMBL" id="JACOPG010000001">
    <property type="protein sequence ID" value="MBC5685181.1"/>
    <property type="molecule type" value="Genomic_DNA"/>
</dbReference>
<dbReference type="InterPro" id="IPR006638">
    <property type="entry name" value="Elp3/MiaA/NifB-like_rSAM"/>
</dbReference>
<keyword evidence="12" id="KW-0687">Ribonucleoprotein</keyword>
<evidence type="ECO:0000256" key="2">
    <source>
        <dbReference type="ARBA" id="ARBA00022490"/>
    </source>
</evidence>
<dbReference type="Pfam" id="PF00919">
    <property type="entry name" value="UPF0004"/>
    <property type="match status" value="1"/>
</dbReference>
<dbReference type="InterPro" id="IPR058240">
    <property type="entry name" value="rSAM_sf"/>
</dbReference>
<dbReference type="NCBIfam" id="TIGR01125">
    <property type="entry name" value="30S ribosomal protein S12 methylthiotransferase RimO"/>
    <property type="match status" value="1"/>
</dbReference>
<dbReference type="PROSITE" id="PS51449">
    <property type="entry name" value="MTTASE_N"/>
    <property type="match status" value="1"/>
</dbReference>
<gene>
    <name evidence="8 12" type="primary">rimO</name>
    <name evidence="12" type="ORF">H8R94_00900</name>
</gene>
<feature type="domain" description="TRAM" evidence="9">
    <location>
        <begin position="373"/>
        <end position="440"/>
    </location>
</feature>
<dbReference type="InterPro" id="IPR007197">
    <property type="entry name" value="rSAM"/>
</dbReference>
<dbReference type="GO" id="GO:0005840">
    <property type="term" value="C:ribosome"/>
    <property type="evidence" value="ECO:0007669"/>
    <property type="project" value="UniProtKB-KW"/>
</dbReference>
<evidence type="ECO:0000259" key="9">
    <source>
        <dbReference type="PROSITE" id="PS50926"/>
    </source>
</evidence>
<sequence>MKLLFISLGCDKNLVDTEHMLSMITKDGITITNDENEADVIVVNSCCFISDAMEESIQTLIDMGSLKETANLKALIVTGCLAERYAKEIAEQIPEVDAVIGTNAYDEIVSVIHEVMEGHKTSVKKPLNGLPKNYAGRTLTTGGHFAHLKIAEGCDKHCTYCVIPSVRGNYRSVPMEDILAEAASLAADGVKELILVAQETTLYGVDLYGKKTLPTLLKKLSEIEGIRWIRLQYCYPEEITDELIRMMADNPKVCHYIDIPIQHANDEVLKRMGRKTSQADLRRIVGALRQAMPDICIRTTLICGFPGETEQAHEELKTFVSDMKFDRLGCFAYSRQEGTPADTFPDQVPEEIKQVRVAEIMELQQDISAACNETYIGMTLDAFVEGKVADENVYVARTYRDAPDVDGYVFIQTTRELMTGDIVSVHVTGSYEYDLIGELA</sequence>
<dbReference type="PANTHER" id="PTHR43837:SF1">
    <property type="entry name" value="RIBOSOMAL PROTEIN US12 METHYLTHIOTRANSFERASE RIMO"/>
    <property type="match status" value="1"/>
</dbReference>
<keyword evidence="12" id="KW-0689">Ribosomal protein</keyword>
<evidence type="ECO:0000256" key="7">
    <source>
        <dbReference type="ARBA" id="ARBA00023014"/>
    </source>
</evidence>
<dbReference type="CDD" id="cd01335">
    <property type="entry name" value="Radical_SAM"/>
    <property type="match status" value="1"/>
</dbReference>
<dbReference type="Gene3D" id="3.40.50.12160">
    <property type="entry name" value="Methylthiotransferase, N-terminal domain"/>
    <property type="match status" value="1"/>
</dbReference>
<protein>
    <recommendedName>
        <fullName evidence="8">Ribosomal protein uS12 methylthiotransferase RimO</fullName>
        <shortName evidence="8">uS12 MTTase</shortName>
        <shortName evidence="8">uS12 methylthiotransferase</shortName>
        <ecNumber evidence="8">2.8.4.4</ecNumber>
    </recommendedName>
    <alternativeName>
        <fullName evidence="8">Ribosomal protein uS12 (aspartate-C(3))-methylthiotransferase</fullName>
    </alternativeName>
    <alternativeName>
        <fullName evidence="8">Ribosome maturation factor RimO</fullName>
    </alternativeName>
</protein>
<dbReference type="SMART" id="SM00729">
    <property type="entry name" value="Elp3"/>
    <property type="match status" value="1"/>
</dbReference>
<accession>A0ABR7GCL0</accession>
<dbReference type="NCBIfam" id="TIGR00089">
    <property type="entry name" value="MiaB/RimO family radical SAM methylthiotransferase"/>
    <property type="match status" value="1"/>
</dbReference>
<dbReference type="EC" id="2.8.4.4" evidence="8"/>
<evidence type="ECO:0000313" key="12">
    <source>
        <dbReference type="EMBL" id="MBC5685181.1"/>
    </source>
</evidence>
<feature type="binding site" evidence="8">
    <location>
        <position position="154"/>
    </location>
    <ligand>
        <name>[4Fe-4S] cluster</name>
        <dbReference type="ChEBI" id="CHEBI:49883"/>
        <label>2</label>
        <note>4Fe-4S-S-AdoMet</note>
    </ligand>
</feature>
<dbReference type="InterPro" id="IPR013848">
    <property type="entry name" value="Methylthiotransferase_N"/>
</dbReference>
<organism evidence="12 13">
    <name type="scientific">Roseburia lenta</name>
    <dbReference type="NCBI Taxonomy" id="2763061"/>
    <lineage>
        <taxon>Bacteria</taxon>
        <taxon>Bacillati</taxon>
        <taxon>Bacillota</taxon>
        <taxon>Clostridia</taxon>
        <taxon>Lachnospirales</taxon>
        <taxon>Lachnospiraceae</taxon>
        <taxon>Roseburia</taxon>
    </lineage>
</organism>
<evidence type="ECO:0000259" key="10">
    <source>
        <dbReference type="PROSITE" id="PS51449"/>
    </source>
</evidence>
<dbReference type="Gene3D" id="3.80.30.20">
    <property type="entry name" value="tm_1862 like domain"/>
    <property type="match status" value="1"/>
</dbReference>
<keyword evidence="5 8" id="KW-0479">Metal-binding</keyword>
<name>A0ABR7GCL0_9FIRM</name>
<keyword evidence="13" id="KW-1185">Reference proteome</keyword>
<evidence type="ECO:0000256" key="4">
    <source>
        <dbReference type="ARBA" id="ARBA00022691"/>
    </source>
</evidence>
<dbReference type="Proteomes" id="UP000643810">
    <property type="component" value="Unassembled WGS sequence"/>
</dbReference>
<proteinExistence type="inferred from homology"/>
<dbReference type="RefSeq" id="WP_186853610.1">
    <property type="nucleotide sequence ID" value="NZ_JACOPG010000001.1"/>
</dbReference>
<keyword evidence="3 8" id="KW-0808">Transferase</keyword>
<dbReference type="SFLD" id="SFLDG01082">
    <property type="entry name" value="B12-binding_domain_containing"/>
    <property type="match status" value="1"/>
</dbReference>
<dbReference type="InterPro" id="IPR005839">
    <property type="entry name" value="Methylthiotransferase"/>
</dbReference>
<evidence type="ECO:0000256" key="3">
    <source>
        <dbReference type="ARBA" id="ARBA00022679"/>
    </source>
</evidence>
<dbReference type="GO" id="GO:0103039">
    <property type="term" value="F:protein methylthiotransferase activity"/>
    <property type="evidence" value="ECO:0007669"/>
    <property type="project" value="UniProtKB-EC"/>
</dbReference>
<feature type="binding site" evidence="8">
    <location>
        <position position="46"/>
    </location>
    <ligand>
        <name>[4Fe-4S] cluster</name>
        <dbReference type="ChEBI" id="CHEBI:49883"/>
        <label>1</label>
    </ligand>
</feature>
<feature type="domain" description="Radical SAM core" evidence="11">
    <location>
        <begin position="140"/>
        <end position="370"/>
    </location>
</feature>
<dbReference type="SFLD" id="SFLDS00029">
    <property type="entry name" value="Radical_SAM"/>
    <property type="match status" value="1"/>
</dbReference>
<feature type="binding site" evidence="8">
    <location>
        <position position="10"/>
    </location>
    <ligand>
        <name>[4Fe-4S] cluster</name>
        <dbReference type="ChEBI" id="CHEBI:49883"/>
        <label>1</label>
    </ligand>
</feature>
<evidence type="ECO:0000256" key="5">
    <source>
        <dbReference type="ARBA" id="ARBA00022723"/>
    </source>
</evidence>
<comment type="caution">
    <text evidence="12">The sequence shown here is derived from an EMBL/GenBank/DDBJ whole genome shotgun (WGS) entry which is preliminary data.</text>
</comment>
<dbReference type="PROSITE" id="PS50926">
    <property type="entry name" value="TRAM"/>
    <property type="match status" value="1"/>
</dbReference>
<dbReference type="HAMAP" id="MF_01865">
    <property type="entry name" value="MTTase_RimO"/>
    <property type="match status" value="1"/>
</dbReference>